<dbReference type="InterPro" id="IPR006860">
    <property type="entry name" value="FecR"/>
</dbReference>
<dbReference type="Pfam" id="PF16344">
    <property type="entry name" value="FecR_C"/>
    <property type="match status" value="1"/>
</dbReference>
<dbReference type="FunFam" id="2.60.120.1440:FF:000001">
    <property type="entry name" value="Putative anti-sigma factor"/>
    <property type="match status" value="1"/>
</dbReference>
<dbReference type="InterPro" id="IPR032508">
    <property type="entry name" value="FecR_C"/>
</dbReference>
<feature type="domain" description="FecR protein" evidence="2">
    <location>
        <begin position="198"/>
        <end position="293"/>
    </location>
</feature>
<comment type="caution">
    <text evidence="4">The sequence shown here is derived from an EMBL/GenBank/DDBJ whole genome shotgun (WGS) entry which is preliminary data.</text>
</comment>
<keyword evidence="1" id="KW-0812">Transmembrane</keyword>
<dbReference type="AlphaFoldDB" id="A0A2T5JAH3"/>
<sequence length="405" mass="45374">MNQERLVRLLQEYFDNTINRDDCIELLRYLKASDTDNIADLISEEMLKLHQGAQPDSFKKHSVLQRIKHDPRFTGEEPLSQIHQPKIVKFYQRKWLKIAAAILFVCTGLGLYVVNHQNQICCQNLAQTQINNAIRPGGNKATLTLSNGQVIVLDTANNGLIANTGKTRVIKSNKAQLVYNATTQSAITPANAPVVYNTLSTPRGGMFQVVLPDGTQVWLNSASSLKFPTTFSGSERRVTLTGEGYFEVAKNKEKPFYVDINHVEVRVLGTHFNIAAYEDDNDITTTLLEGAVQVKNSDQSSTIKPGEQAVVKNDCNAIKVSPANIEKAMAWKNGYFIFGDEDIKSIMKKISRWYDVEVVYSGDFNNIRFGGTFYRSKSIDELLSNLEAIGKINFKIAGRRIIVMK</sequence>
<dbReference type="PANTHER" id="PTHR30273">
    <property type="entry name" value="PERIPLASMIC SIGNAL SENSOR AND SIGMA FACTOR ACTIVATOR FECR-RELATED"/>
    <property type="match status" value="1"/>
</dbReference>
<feature type="transmembrane region" description="Helical" evidence="1">
    <location>
        <begin position="95"/>
        <end position="114"/>
    </location>
</feature>
<dbReference type="RefSeq" id="WP_107828066.1">
    <property type="nucleotide sequence ID" value="NZ_CP160205.1"/>
</dbReference>
<evidence type="ECO:0000256" key="1">
    <source>
        <dbReference type="SAM" id="Phobius"/>
    </source>
</evidence>
<name>A0A2T5JAH3_9SPHI</name>
<reference evidence="4 5" key="1">
    <citation type="submission" date="2018-04" db="EMBL/GenBank/DDBJ databases">
        <title>Genomic Encyclopedia of Archaeal and Bacterial Type Strains, Phase II (KMG-II): from individual species to whole genera.</title>
        <authorList>
            <person name="Goeker M."/>
        </authorList>
    </citation>
    <scope>NUCLEOTIDE SEQUENCE [LARGE SCALE GENOMIC DNA]</scope>
    <source>
        <strain evidence="4 5">DSM 26809</strain>
    </source>
</reference>
<evidence type="ECO:0000259" key="3">
    <source>
        <dbReference type="Pfam" id="PF16344"/>
    </source>
</evidence>
<keyword evidence="1" id="KW-1133">Transmembrane helix</keyword>
<accession>A0A2T5JAH3</accession>
<dbReference type="PANTHER" id="PTHR30273:SF2">
    <property type="entry name" value="PROTEIN FECR"/>
    <property type="match status" value="1"/>
</dbReference>
<dbReference type="Proteomes" id="UP000244168">
    <property type="component" value="Unassembled WGS sequence"/>
</dbReference>
<proteinExistence type="predicted"/>
<dbReference type="OrthoDB" id="1099963at2"/>
<evidence type="ECO:0000259" key="2">
    <source>
        <dbReference type="Pfam" id="PF04773"/>
    </source>
</evidence>
<protein>
    <submittedName>
        <fullName evidence="4">FecR family protein</fullName>
    </submittedName>
</protein>
<dbReference type="InterPro" id="IPR012373">
    <property type="entry name" value="Ferrdict_sens_TM"/>
</dbReference>
<evidence type="ECO:0000313" key="5">
    <source>
        <dbReference type="Proteomes" id="UP000244168"/>
    </source>
</evidence>
<gene>
    <name evidence="4" type="ORF">C8P68_10322</name>
</gene>
<dbReference type="EMBL" id="QAOQ01000003">
    <property type="protein sequence ID" value="PTQ97863.1"/>
    <property type="molecule type" value="Genomic_DNA"/>
</dbReference>
<dbReference type="Gene3D" id="3.55.50.30">
    <property type="match status" value="1"/>
</dbReference>
<dbReference type="Gene3D" id="2.60.120.1440">
    <property type="match status" value="1"/>
</dbReference>
<evidence type="ECO:0000313" key="4">
    <source>
        <dbReference type="EMBL" id="PTQ97863.1"/>
    </source>
</evidence>
<organism evidence="4 5">
    <name type="scientific">Mucilaginibacter yixingensis</name>
    <dbReference type="NCBI Taxonomy" id="1295612"/>
    <lineage>
        <taxon>Bacteria</taxon>
        <taxon>Pseudomonadati</taxon>
        <taxon>Bacteroidota</taxon>
        <taxon>Sphingobacteriia</taxon>
        <taxon>Sphingobacteriales</taxon>
        <taxon>Sphingobacteriaceae</taxon>
        <taxon>Mucilaginibacter</taxon>
    </lineage>
</organism>
<keyword evidence="1" id="KW-0472">Membrane</keyword>
<dbReference type="GO" id="GO:0016989">
    <property type="term" value="F:sigma factor antagonist activity"/>
    <property type="evidence" value="ECO:0007669"/>
    <property type="project" value="TreeGrafter"/>
</dbReference>
<keyword evidence="5" id="KW-1185">Reference proteome</keyword>
<dbReference type="Pfam" id="PF04773">
    <property type="entry name" value="FecR"/>
    <property type="match status" value="1"/>
</dbReference>
<feature type="domain" description="Protein FecR C-terminal" evidence="3">
    <location>
        <begin position="335"/>
        <end position="403"/>
    </location>
</feature>